<accession>A0A347VPG9</accession>
<proteinExistence type="predicted"/>
<evidence type="ECO:0000256" key="1">
    <source>
        <dbReference type="SAM" id="Phobius"/>
    </source>
</evidence>
<evidence type="ECO:0000313" key="5">
    <source>
        <dbReference type="Proteomes" id="UP000477070"/>
    </source>
</evidence>
<dbReference type="Proteomes" id="UP000029714">
    <property type="component" value="Unassembled WGS sequence"/>
</dbReference>
<reference evidence="3" key="3">
    <citation type="submission" date="2018-04" db="EMBL/GenBank/DDBJ databases">
        <authorList>
            <person name="Sheh A."/>
            <person name="Shen Z."/>
            <person name="Mannion A.J."/>
            <person name="Fox J.G."/>
        </authorList>
    </citation>
    <scope>NUCLEOTIDE SEQUENCE</scope>
    <source>
        <strain evidence="3">MIT 97-6194</strain>
    </source>
</reference>
<keyword evidence="1" id="KW-0812">Transmembrane</keyword>
<organism evidence="3 4">
    <name type="scientific">Helicobacter saguini</name>
    <dbReference type="NCBI Taxonomy" id="1548018"/>
    <lineage>
        <taxon>Bacteria</taxon>
        <taxon>Pseudomonadati</taxon>
        <taxon>Campylobacterota</taxon>
        <taxon>Epsilonproteobacteria</taxon>
        <taxon>Campylobacterales</taxon>
        <taxon>Helicobacteraceae</taxon>
        <taxon>Helicobacter</taxon>
    </lineage>
</organism>
<evidence type="ECO:0008006" key="6">
    <source>
        <dbReference type="Google" id="ProtNLM"/>
    </source>
</evidence>
<comment type="caution">
    <text evidence="3">The sequence shown here is derived from an EMBL/GenBank/DDBJ whole genome shotgun (WGS) entry which is preliminary data.</text>
</comment>
<gene>
    <name evidence="2" type="ORF">DCO61_11340</name>
    <name evidence="3" type="ORF">LS64_004550</name>
</gene>
<keyword evidence="4" id="KW-1185">Reference proteome</keyword>
<reference evidence="3 4" key="1">
    <citation type="journal article" date="2014" name="Genome Announc.">
        <title>Draft genome sequences of eight enterohepatic helicobacter species isolated from both laboratory and wild rodents.</title>
        <authorList>
            <person name="Sheh A."/>
            <person name="Shen Z."/>
            <person name="Fox J.G."/>
        </authorList>
    </citation>
    <scope>NUCLEOTIDE SEQUENCE [LARGE SCALE GENOMIC DNA]</scope>
    <source>
        <strain evidence="3 4">MIT 97-6194</strain>
    </source>
</reference>
<dbReference type="EMBL" id="JRMP02000005">
    <property type="protein sequence ID" value="TLD94777.1"/>
    <property type="molecule type" value="Genomic_DNA"/>
</dbReference>
<protein>
    <recommendedName>
        <fullName evidence="6">D-alanyl-lipoteichoic acid biosynthesis protein DltD</fullName>
    </recommendedName>
</protein>
<dbReference type="Proteomes" id="UP000477070">
    <property type="component" value="Unassembled WGS sequence"/>
</dbReference>
<keyword evidence="1" id="KW-1133">Transmembrane helix</keyword>
<evidence type="ECO:0000313" key="4">
    <source>
        <dbReference type="Proteomes" id="UP000029714"/>
    </source>
</evidence>
<name>A0A347VPG9_9HELI</name>
<dbReference type="RefSeq" id="WP_034571193.1">
    <property type="nucleotide sequence ID" value="NZ_JRMP02000005.1"/>
</dbReference>
<evidence type="ECO:0000313" key="2">
    <source>
        <dbReference type="EMBL" id="MWV70567.1"/>
    </source>
</evidence>
<dbReference type="OrthoDB" id="631431at2"/>
<sequence>MNLLKPFLKIFTLTTAIIIALLVYIMFIRQPHYFLYAERWLINLYKGKDFINEMPTNKKRILIVSGSNSLFGFNGEVIDKATNFKPINYASNAGLPLNFHIDRVMQHAKNGDAIFLPLEFHYYRASEPQHDIWYIHNMLSWGNGYDKYISTRDKITGYLKNSPSRSIEWFFKGFNPKYKDEFDTQKMFHNPPFDFGYTSLSKYGDFCTQEGELSERVNSGYLGSDLQLSTFFLSEYARLESFAKSHNIKVFLVFPVTLENPQFSLQDSNTYEKINNLVSQLAKHNIKIYGNFEDSHFERKYFYNTEYHLNASGTILRSQNFAKLLESLEKNGEI</sequence>
<dbReference type="AlphaFoldDB" id="A0A347VPG9"/>
<keyword evidence="1" id="KW-0472">Membrane</keyword>
<reference evidence="2 5" key="4">
    <citation type="submission" date="2019-12" db="EMBL/GenBank/DDBJ databases">
        <title>Multi-Generational Helicobacter saguini Isolates.</title>
        <authorList>
            <person name="Mannion A."/>
            <person name="Shen Z."/>
            <person name="Fox J.G."/>
        </authorList>
    </citation>
    <scope>NUCLEOTIDE SEQUENCE [LARGE SCALE GENOMIC DNA]</scope>
    <source>
        <strain evidence="2">16-048</strain>
        <strain evidence="5">16-048 (F4)</strain>
    </source>
</reference>
<evidence type="ECO:0000313" key="3">
    <source>
        <dbReference type="EMBL" id="TLD94777.1"/>
    </source>
</evidence>
<reference evidence="3 4" key="2">
    <citation type="journal article" date="2016" name="Infect. Immun.">
        <title>Helicobacter saguini, a Novel Helicobacter Isolated from Cotton-Top Tamarins with Ulcerative Colitis, Has Proinflammatory Properties and Induces Typhlocolitis and Dysplasia in Gnotobiotic IL-10-/- Mice.</title>
        <authorList>
            <person name="Shen Z."/>
            <person name="Mannion A."/>
            <person name="Whary M.T."/>
            <person name="Muthupalani S."/>
            <person name="Sheh A."/>
            <person name="Feng Y."/>
            <person name="Gong G."/>
            <person name="Vandamme P."/>
            <person name="Holcombe H.R."/>
            <person name="Paster B.J."/>
            <person name="Fox J.G."/>
        </authorList>
    </citation>
    <scope>NUCLEOTIDE SEQUENCE [LARGE SCALE GENOMIC DNA]</scope>
    <source>
        <strain evidence="3 4">MIT 97-6194</strain>
    </source>
</reference>
<feature type="transmembrane region" description="Helical" evidence="1">
    <location>
        <begin position="7"/>
        <end position="27"/>
    </location>
</feature>
<dbReference type="EMBL" id="QBIU01000002">
    <property type="protein sequence ID" value="MWV70567.1"/>
    <property type="molecule type" value="Genomic_DNA"/>
</dbReference>